<dbReference type="InterPro" id="IPR002314">
    <property type="entry name" value="aa-tRNA-synt_IIb"/>
</dbReference>
<dbReference type="GO" id="GO:0016740">
    <property type="term" value="F:transferase activity"/>
    <property type="evidence" value="ECO:0007669"/>
    <property type="project" value="UniProtKB-ARBA"/>
</dbReference>
<evidence type="ECO:0000256" key="2">
    <source>
        <dbReference type="ARBA" id="ARBA00019110"/>
    </source>
</evidence>
<dbReference type="InterPro" id="IPR050062">
    <property type="entry name" value="Pro-tRNA_synthetase"/>
</dbReference>
<evidence type="ECO:0000256" key="1">
    <source>
        <dbReference type="ARBA" id="ARBA00012831"/>
    </source>
</evidence>
<keyword evidence="4" id="KW-0547">Nucleotide-binding</keyword>
<dbReference type="EC" id="6.1.1.15" evidence="1"/>
<accession>A0A3D8YIW8</accession>
<dbReference type="GO" id="GO:0140096">
    <property type="term" value="F:catalytic activity, acting on a protein"/>
    <property type="evidence" value="ECO:0007669"/>
    <property type="project" value="UniProtKB-ARBA"/>
</dbReference>
<keyword evidence="6" id="KW-0648">Protein biosynthesis</keyword>
<dbReference type="GO" id="GO:0004827">
    <property type="term" value="F:proline-tRNA ligase activity"/>
    <property type="evidence" value="ECO:0007669"/>
    <property type="project" value="UniProtKB-EC"/>
</dbReference>
<dbReference type="GO" id="GO:0005524">
    <property type="term" value="F:ATP binding"/>
    <property type="evidence" value="ECO:0007669"/>
    <property type="project" value="UniProtKB-KW"/>
</dbReference>
<feature type="domain" description="Aminoacyl-transfer RNA synthetases class-II family profile" evidence="10">
    <location>
        <begin position="1"/>
        <end position="112"/>
    </location>
</feature>
<evidence type="ECO:0000256" key="3">
    <source>
        <dbReference type="ARBA" id="ARBA00022598"/>
    </source>
</evidence>
<dbReference type="InterPro" id="IPR006195">
    <property type="entry name" value="aa-tRNA-synth_II"/>
</dbReference>
<reference evidence="12" key="1">
    <citation type="journal article" date="2018" name="Vet. Microbiol.">
        <title>Molecular epidemiology of methicillin-resistant staphylococci amongst veterinary personnel, personnel-owned pets, patients and the hospital environment of two companion animal veterinary hospitals.</title>
        <authorList>
            <person name="Worthing K.A."/>
            <person name="Brown J."/>
            <person name="Gerber L."/>
            <person name="Abraham S."/>
            <person name="Trott D."/>
            <person name="Norris J.M."/>
        </authorList>
    </citation>
    <scope>NUCLEOTIDE SEQUENCE [LARGE SCALE GENOMIC DNA]</scope>
    <source>
        <strain evidence="12">ST496-2</strain>
    </source>
</reference>
<evidence type="ECO:0000256" key="5">
    <source>
        <dbReference type="ARBA" id="ARBA00022840"/>
    </source>
</evidence>
<proteinExistence type="predicted"/>
<dbReference type="Gene3D" id="3.30.930.10">
    <property type="entry name" value="Bira Bifunctional Protein, Domain 2"/>
    <property type="match status" value="1"/>
</dbReference>
<keyword evidence="5" id="KW-0067">ATP-binding</keyword>
<sequence length="112" mass="12989">VFKDRKDNDFVLSPTLEENITEIAANFIKSYKQLPVHLYQIHTKFRDEIRPRFGLVRAREFIMKDGYSFHEDTESLDKEFLNTQSAYKEIVNDLGLDFRIVEADSGAIGGSK</sequence>
<evidence type="ECO:0000256" key="7">
    <source>
        <dbReference type="ARBA" id="ARBA00023146"/>
    </source>
</evidence>
<dbReference type="Proteomes" id="UP000256409">
    <property type="component" value="Unassembled WGS sequence"/>
</dbReference>
<protein>
    <recommendedName>
        <fullName evidence="2">Proline--tRNA ligase</fullName>
        <ecNumber evidence="1">6.1.1.15</ecNumber>
    </recommendedName>
    <alternativeName>
        <fullName evidence="8">Prolyl-tRNA synthetase</fullName>
    </alternativeName>
</protein>
<dbReference type="GO" id="GO:0006433">
    <property type="term" value="P:prolyl-tRNA aminoacylation"/>
    <property type="evidence" value="ECO:0007669"/>
    <property type="project" value="InterPro"/>
</dbReference>
<dbReference type="PANTHER" id="PTHR42753:SF2">
    <property type="entry name" value="PROLINE--TRNA LIGASE"/>
    <property type="match status" value="1"/>
</dbReference>
<evidence type="ECO:0000256" key="9">
    <source>
        <dbReference type="ARBA" id="ARBA00047671"/>
    </source>
</evidence>
<dbReference type="GO" id="GO:0005829">
    <property type="term" value="C:cytosol"/>
    <property type="evidence" value="ECO:0007669"/>
    <property type="project" value="TreeGrafter"/>
</dbReference>
<dbReference type="AlphaFoldDB" id="A0A3D8YIW8"/>
<evidence type="ECO:0000313" key="11">
    <source>
        <dbReference type="EMBL" id="REA79647.1"/>
    </source>
</evidence>
<evidence type="ECO:0000313" key="12">
    <source>
        <dbReference type="Proteomes" id="UP000256409"/>
    </source>
</evidence>
<evidence type="ECO:0000256" key="4">
    <source>
        <dbReference type="ARBA" id="ARBA00022741"/>
    </source>
</evidence>
<dbReference type="Pfam" id="PF00587">
    <property type="entry name" value="tRNA-synt_2b"/>
    <property type="match status" value="1"/>
</dbReference>
<keyword evidence="3 11" id="KW-0436">Ligase</keyword>
<dbReference type="SUPFAM" id="SSF55681">
    <property type="entry name" value="Class II aaRS and biotin synthetases"/>
    <property type="match status" value="1"/>
</dbReference>
<feature type="non-terminal residue" evidence="11">
    <location>
        <position position="1"/>
    </location>
</feature>
<name>A0A3D8YIW8_STAPS</name>
<feature type="non-terminal residue" evidence="11">
    <location>
        <position position="112"/>
    </location>
</feature>
<dbReference type="InterPro" id="IPR045864">
    <property type="entry name" value="aa-tRNA-synth_II/BPL/LPL"/>
</dbReference>
<evidence type="ECO:0000256" key="8">
    <source>
        <dbReference type="ARBA" id="ARBA00029731"/>
    </source>
</evidence>
<evidence type="ECO:0000259" key="10">
    <source>
        <dbReference type="PROSITE" id="PS50862"/>
    </source>
</evidence>
<comment type="catalytic activity">
    <reaction evidence="9">
        <text>tRNA(Pro) + L-proline + ATP = L-prolyl-tRNA(Pro) + AMP + diphosphate</text>
        <dbReference type="Rhea" id="RHEA:14305"/>
        <dbReference type="Rhea" id="RHEA-COMP:9700"/>
        <dbReference type="Rhea" id="RHEA-COMP:9702"/>
        <dbReference type="ChEBI" id="CHEBI:30616"/>
        <dbReference type="ChEBI" id="CHEBI:33019"/>
        <dbReference type="ChEBI" id="CHEBI:60039"/>
        <dbReference type="ChEBI" id="CHEBI:78442"/>
        <dbReference type="ChEBI" id="CHEBI:78532"/>
        <dbReference type="ChEBI" id="CHEBI:456215"/>
        <dbReference type="EC" id="6.1.1.15"/>
    </reaction>
</comment>
<dbReference type="PROSITE" id="PS50862">
    <property type="entry name" value="AA_TRNA_LIGASE_II"/>
    <property type="match status" value="1"/>
</dbReference>
<gene>
    <name evidence="11" type="ORF">DV961_14125</name>
</gene>
<keyword evidence="7" id="KW-0030">Aminoacyl-tRNA synthetase</keyword>
<evidence type="ECO:0000256" key="6">
    <source>
        <dbReference type="ARBA" id="ARBA00022917"/>
    </source>
</evidence>
<dbReference type="PRINTS" id="PR01046">
    <property type="entry name" value="TRNASYNTHPRO"/>
</dbReference>
<dbReference type="EMBL" id="QQPC01000310">
    <property type="protein sequence ID" value="REA79647.1"/>
    <property type="molecule type" value="Genomic_DNA"/>
</dbReference>
<dbReference type="PANTHER" id="PTHR42753">
    <property type="entry name" value="MITOCHONDRIAL RIBOSOME PROTEIN L39/PROLYL-TRNA LIGASE FAMILY MEMBER"/>
    <property type="match status" value="1"/>
</dbReference>
<organism evidence="11 12">
    <name type="scientific">Staphylococcus pseudintermedius</name>
    <dbReference type="NCBI Taxonomy" id="283734"/>
    <lineage>
        <taxon>Bacteria</taxon>
        <taxon>Bacillati</taxon>
        <taxon>Bacillota</taxon>
        <taxon>Bacilli</taxon>
        <taxon>Bacillales</taxon>
        <taxon>Staphylococcaceae</taxon>
        <taxon>Staphylococcus</taxon>
        <taxon>Staphylococcus intermedius group</taxon>
    </lineage>
</organism>
<dbReference type="InterPro" id="IPR002316">
    <property type="entry name" value="Pro-tRNA-ligase_IIa"/>
</dbReference>
<comment type="caution">
    <text evidence="11">The sequence shown here is derived from an EMBL/GenBank/DDBJ whole genome shotgun (WGS) entry which is preliminary data.</text>
</comment>